<dbReference type="KEGG" id="trr:M419DRAFT_68792"/>
<dbReference type="EMBL" id="KI911139">
    <property type="protein sequence ID" value="ETS06895.1"/>
    <property type="molecule type" value="Genomic_DNA"/>
</dbReference>
<evidence type="ECO:0000313" key="7">
    <source>
        <dbReference type="Proteomes" id="UP000024376"/>
    </source>
</evidence>
<dbReference type="SUPFAM" id="SSF51316">
    <property type="entry name" value="Mss4-like"/>
    <property type="match status" value="1"/>
</dbReference>
<evidence type="ECO:0000256" key="4">
    <source>
        <dbReference type="ARBA" id="ARBA00023239"/>
    </source>
</evidence>
<dbReference type="PROSITE" id="PS51891">
    <property type="entry name" value="CENP_V_GFA"/>
    <property type="match status" value="1"/>
</dbReference>
<feature type="domain" description="CENP-V/GFA" evidence="5">
    <location>
        <begin position="4"/>
        <end position="119"/>
    </location>
</feature>
<comment type="similarity">
    <text evidence="1">Belongs to the Gfa family.</text>
</comment>
<dbReference type="OrthoDB" id="5290969at2759"/>
<dbReference type="Gene3D" id="3.90.1590.10">
    <property type="entry name" value="glutathione-dependent formaldehyde- activating enzyme (gfa)"/>
    <property type="match status" value="1"/>
</dbReference>
<dbReference type="InterPro" id="IPR011057">
    <property type="entry name" value="Mss4-like_sf"/>
</dbReference>
<dbReference type="GO" id="GO:0046872">
    <property type="term" value="F:metal ion binding"/>
    <property type="evidence" value="ECO:0007669"/>
    <property type="project" value="UniProtKB-KW"/>
</dbReference>
<keyword evidence="3" id="KW-0862">Zinc</keyword>
<dbReference type="HOGENOM" id="CLU_055491_1_1_1"/>
<dbReference type="Proteomes" id="UP000024376">
    <property type="component" value="Unassembled WGS sequence"/>
</dbReference>
<name>A0A024SN35_HYPJR</name>
<evidence type="ECO:0000256" key="1">
    <source>
        <dbReference type="ARBA" id="ARBA00005495"/>
    </source>
</evidence>
<reference evidence="7" key="1">
    <citation type="journal article" date="2013" name="Ind. Biotechnol.">
        <title>Comparative genomics analysis of Trichoderma reesei strains.</title>
        <authorList>
            <person name="Koike H."/>
            <person name="Aerts A."/>
            <person name="LaButti K."/>
            <person name="Grigoriev I.V."/>
            <person name="Baker S.E."/>
        </authorList>
    </citation>
    <scope>NUCLEOTIDE SEQUENCE [LARGE SCALE GENOMIC DNA]</scope>
    <source>
        <strain evidence="7">ATCC 56765 / BCRC 32924 / NRRL 11460 / Rut C-30</strain>
    </source>
</reference>
<sequence length="144" mass="15900">MDTNPRIRCQCGAVSFRAVLPKPLRVDICHCLECQKQSSSAFGVSAIFPVDGMLPFPESIRDRVGMWTRKTDSGNTLECYFCKTCGVRVLHRGLLPNGTSQPTVTVKGGCMEEGLDLKDARHIYTRSARVPVPEGSWPGPPDKY</sequence>
<dbReference type="InterPro" id="IPR006913">
    <property type="entry name" value="CENP-V/GFA"/>
</dbReference>
<evidence type="ECO:0000313" key="6">
    <source>
        <dbReference type="EMBL" id="ETS06895.1"/>
    </source>
</evidence>
<keyword evidence="4" id="KW-0456">Lyase</keyword>
<organism evidence="6 7">
    <name type="scientific">Hypocrea jecorina (strain ATCC 56765 / BCRC 32924 / NRRL 11460 / Rut C-30)</name>
    <name type="common">Trichoderma reesei</name>
    <dbReference type="NCBI Taxonomy" id="1344414"/>
    <lineage>
        <taxon>Eukaryota</taxon>
        <taxon>Fungi</taxon>
        <taxon>Dikarya</taxon>
        <taxon>Ascomycota</taxon>
        <taxon>Pezizomycotina</taxon>
        <taxon>Sordariomycetes</taxon>
        <taxon>Hypocreomycetidae</taxon>
        <taxon>Hypocreales</taxon>
        <taxon>Hypocreaceae</taxon>
        <taxon>Trichoderma</taxon>
    </lineage>
</organism>
<dbReference type="GO" id="GO:0016846">
    <property type="term" value="F:carbon-sulfur lyase activity"/>
    <property type="evidence" value="ECO:0007669"/>
    <property type="project" value="InterPro"/>
</dbReference>
<evidence type="ECO:0000256" key="3">
    <source>
        <dbReference type="ARBA" id="ARBA00022833"/>
    </source>
</evidence>
<dbReference type="PANTHER" id="PTHR33337:SF3">
    <property type="entry name" value="CENP-V_GFA DOMAIN-CONTAINING PROTEIN"/>
    <property type="match status" value="1"/>
</dbReference>
<accession>A0A024SN35</accession>
<evidence type="ECO:0000256" key="2">
    <source>
        <dbReference type="ARBA" id="ARBA00022723"/>
    </source>
</evidence>
<dbReference type="PANTHER" id="PTHR33337">
    <property type="entry name" value="GFA DOMAIN-CONTAINING PROTEIN"/>
    <property type="match status" value="1"/>
</dbReference>
<protein>
    <recommendedName>
        <fullName evidence="5">CENP-V/GFA domain-containing protein</fullName>
    </recommendedName>
</protein>
<proteinExistence type="inferred from homology"/>
<keyword evidence="2" id="KW-0479">Metal-binding</keyword>
<evidence type="ECO:0000259" key="5">
    <source>
        <dbReference type="PROSITE" id="PS51891"/>
    </source>
</evidence>
<dbReference type="Pfam" id="PF04828">
    <property type="entry name" value="GFA"/>
    <property type="match status" value="1"/>
</dbReference>
<dbReference type="AlphaFoldDB" id="A0A024SN35"/>
<gene>
    <name evidence="6" type="ORF">M419DRAFT_68792</name>
</gene>